<evidence type="ECO:0000259" key="1">
    <source>
        <dbReference type="Pfam" id="PF07883"/>
    </source>
</evidence>
<dbReference type="SUPFAM" id="SSF51182">
    <property type="entry name" value="RmlC-like cupins"/>
    <property type="match status" value="1"/>
</dbReference>
<sequence length="149" mass="16658">MRNISLNLTLAILFLCGYVNASEKPLVIAHENKALEWMPCPDFIPEGCEISILRGKPTAPNLDIYFKVPGDFKIPRHLHTSQERMVLVAGTLEVKYDNHEKLTVNAGEYVYGPAKLPHSAYCHKGEQCVLYIGFVAPLDAMPIFTATEK</sequence>
<gene>
    <name evidence="2" type="ORF">OPS25_07925</name>
</gene>
<name>A0ABT3P6M6_9ALTE</name>
<dbReference type="InterPro" id="IPR013096">
    <property type="entry name" value="Cupin_2"/>
</dbReference>
<dbReference type="RefSeq" id="WP_265617140.1">
    <property type="nucleotide sequence ID" value="NZ_JAPFRD010000010.1"/>
</dbReference>
<reference evidence="2" key="1">
    <citation type="submission" date="2022-11" db="EMBL/GenBank/DDBJ databases">
        <title>Alteromonas sp. nov., isolated from sea water of the Qingdao.</title>
        <authorList>
            <person name="Wang Q."/>
        </authorList>
    </citation>
    <scope>NUCLEOTIDE SEQUENCE</scope>
    <source>
        <strain evidence="2">ASW11-7</strain>
    </source>
</reference>
<evidence type="ECO:0000313" key="2">
    <source>
        <dbReference type="EMBL" id="MCW8108419.1"/>
    </source>
</evidence>
<protein>
    <submittedName>
        <fullName evidence="2">Cupin domain-containing protein</fullName>
    </submittedName>
</protein>
<dbReference type="EMBL" id="JAPFRD010000010">
    <property type="protein sequence ID" value="MCW8108419.1"/>
    <property type="molecule type" value="Genomic_DNA"/>
</dbReference>
<dbReference type="InterPro" id="IPR014710">
    <property type="entry name" value="RmlC-like_jellyroll"/>
</dbReference>
<dbReference type="Pfam" id="PF07883">
    <property type="entry name" value="Cupin_2"/>
    <property type="match status" value="1"/>
</dbReference>
<dbReference type="Gene3D" id="2.60.120.10">
    <property type="entry name" value="Jelly Rolls"/>
    <property type="match status" value="1"/>
</dbReference>
<dbReference type="Proteomes" id="UP001142810">
    <property type="component" value="Unassembled WGS sequence"/>
</dbReference>
<proteinExistence type="predicted"/>
<evidence type="ECO:0000313" key="3">
    <source>
        <dbReference type="Proteomes" id="UP001142810"/>
    </source>
</evidence>
<accession>A0ABT3P6M6</accession>
<comment type="caution">
    <text evidence="2">The sequence shown here is derived from an EMBL/GenBank/DDBJ whole genome shotgun (WGS) entry which is preliminary data.</text>
</comment>
<dbReference type="InterPro" id="IPR011051">
    <property type="entry name" value="RmlC_Cupin_sf"/>
</dbReference>
<keyword evidence="3" id="KW-1185">Reference proteome</keyword>
<feature type="domain" description="Cupin type-2" evidence="1">
    <location>
        <begin position="69"/>
        <end position="131"/>
    </location>
</feature>
<organism evidence="2 3">
    <name type="scientific">Alteromonas aquimaris</name>
    <dbReference type="NCBI Taxonomy" id="2998417"/>
    <lineage>
        <taxon>Bacteria</taxon>
        <taxon>Pseudomonadati</taxon>
        <taxon>Pseudomonadota</taxon>
        <taxon>Gammaproteobacteria</taxon>
        <taxon>Alteromonadales</taxon>
        <taxon>Alteromonadaceae</taxon>
        <taxon>Alteromonas/Salinimonas group</taxon>
        <taxon>Alteromonas</taxon>
    </lineage>
</organism>